<dbReference type="PROSITE" id="PS50059">
    <property type="entry name" value="FKBP_PPIASE"/>
    <property type="match status" value="1"/>
</dbReference>
<keyword evidence="4 5" id="KW-0413">Isomerase</keyword>
<evidence type="ECO:0000256" key="6">
    <source>
        <dbReference type="SAM" id="MobiDB-lite"/>
    </source>
</evidence>
<evidence type="ECO:0000256" key="1">
    <source>
        <dbReference type="ARBA" id="ARBA00000971"/>
    </source>
</evidence>
<evidence type="ECO:0000256" key="2">
    <source>
        <dbReference type="ARBA" id="ARBA00013194"/>
    </source>
</evidence>
<keyword evidence="3 5" id="KW-0697">Rotamase</keyword>
<dbReference type="Gene3D" id="3.10.50.40">
    <property type="match status" value="1"/>
</dbReference>
<dbReference type="Proteomes" id="UP000633136">
    <property type="component" value="Unassembled WGS sequence"/>
</dbReference>
<dbReference type="RefSeq" id="WP_188682753.1">
    <property type="nucleotide sequence ID" value="NZ_BMIS01000002.1"/>
</dbReference>
<evidence type="ECO:0000313" key="8">
    <source>
        <dbReference type="EMBL" id="GGE62653.1"/>
    </source>
</evidence>
<gene>
    <name evidence="8" type="ORF">GCM10011401_07150</name>
</gene>
<dbReference type="SUPFAM" id="SSF54534">
    <property type="entry name" value="FKBP-like"/>
    <property type="match status" value="1"/>
</dbReference>
<evidence type="ECO:0000259" key="7">
    <source>
        <dbReference type="PROSITE" id="PS50059"/>
    </source>
</evidence>
<dbReference type="InterPro" id="IPR001179">
    <property type="entry name" value="PPIase_FKBP_dom"/>
</dbReference>
<feature type="compositionally biased region" description="Acidic residues" evidence="6">
    <location>
        <begin position="242"/>
        <end position="259"/>
    </location>
</feature>
<reference evidence="8" key="1">
    <citation type="journal article" date="2014" name="Int. J. Syst. Evol. Microbiol.">
        <title>Complete genome sequence of Corynebacterium casei LMG S-19264T (=DSM 44701T), isolated from a smear-ripened cheese.</title>
        <authorList>
            <consortium name="US DOE Joint Genome Institute (JGI-PGF)"/>
            <person name="Walter F."/>
            <person name="Albersmeier A."/>
            <person name="Kalinowski J."/>
            <person name="Ruckert C."/>
        </authorList>
    </citation>
    <scope>NUCLEOTIDE SEQUENCE</scope>
    <source>
        <strain evidence="8">CGMCC 1.15388</strain>
    </source>
</reference>
<dbReference type="Pfam" id="PF00254">
    <property type="entry name" value="FKBP_C"/>
    <property type="match status" value="1"/>
</dbReference>
<name>A0A917ANA6_9MICC</name>
<evidence type="ECO:0000256" key="5">
    <source>
        <dbReference type="PROSITE-ProRule" id="PRU00277"/>
    </source>
</evidence>
<feature type="region of interest" description="Disordered" evidence="6">
    <location>
        <begin position="386"/>
        <end position="447"/>
    </location>
</feature>
<feature type="compositionally biased region" description="Acidic residues" evidence="6">
    <location>
        <begin position="402"/>
        <end position="417"/>
    </location>
</feature>
<feature type="region of interest" description="Disordered" evidence="6">
    <location>
        <begin position="234"/>
        <end position="265"/>
    </location>
</feature>
<reference evidence="8" key="2">
    <citation type="submission" date="2020-09" db="EMBL/GenBank/DDBJ databases">
        <authorList>
            <person name="Sun Q."/>
            <person name="Zhou Y."/>
        </authorList>
    </citation>
    <scope>NUCLEOTIDE SEQUENCE</scope>
    <source>
        <strain evidence="8">CGMCC 1.15388</strain>
    </source>
</reference>
<dbReference type="GO" id="GO:0003755">
    <property type="term" value="F:peptidyl-prolyl cis-trans isomerase activity"/>
    <property type="evidence" value="ECO:0007669"/>
    <property type="project" value="UniProtKB-KW"/>
</dbReference>
<dbReference type="InterPro" id="IPR046357">
    <property type="entry name" value="PPIase_dom_sf"/>
</dbReference>
<dbReference type="AlphaFoldDB" id="A0A917ANA6"/>
<feature type="compositionally biased region" description="Acidic residues" evidence="6">
    <location>
        <begin position="337"/>
        <end position="356"/>
    </location>
</feature>
<feature type="compositionally biased region" description="Low complexity" evidence="6">
    <location>
        <begin position="309"/>
        <end position="320"/>
    </location>
</feature>
<feature type="domain" description="PPIase FKBP-type" evidence="7">
    <location>
        <begin position="211"/>
        <end position="300"/>
    </location>
</feature>
<protein>
    <recommendedName>
        <fullName evidence="2 5">peptidylprolyl isomerase</fullName>
        <ecNumber evidence="2 5">5.2.1.8</ecNumber>
    </recommendedName>
</protein>
<evidence type="ECO:0000256" key="4">
    <source>
        <dbReference type="ARBA" id="ARBA00023235"/>
    </source>
</evidence>
<evidence type="ECO:0000313" key="9">
    <source>
        <dbReference type="Proteomes" id="UP000633136"/>
    </source>
</evidence>
<feature type="region of interest" description="Disordered" evidence="6">
    <location>
        <begin position="299"/>
        <end position="367"/>
    </location>
</feature>
<feature type="compositionally biased region" description="Acidic residues" evidence="6">
    <location>
        <begin position="424"/>
        <end position="440"/>
    </location>
</feature>
<dbReference type="PROSITE" id="PS51257">
    <property type="entry name" value="PROKAR_LIPOPROTEIN"/>
    <property type="match status" value="1"/>
</dbReference>
<comment type="catalytic activity">
    <reaction evidence="1 5">
        <text>[protein]-peptidylproline (omega=180) = [protein]-peptidylproline (omega=0)</text>
        <dbReference type="Rhea" id="RHEA:16237"/>
        <dbReference type="Rhea" id="RHEA-COMP:10747"/>
        <dbReference type="Rhea" id="RHEA-COMP:10748"/>
        <dbReference type="ChEBI" id="CHEBI:83833"/>
        <dbReference type="ChEBI" id="CHEBI:83834"/>
        <dbReference type="EC" id="5.2.1.8"/>
    </reaction>
</comment>
<evidence type="ECO:0000256" key="3">
    <source>
        <dbReference type="ARBA" id="ARBA00023110"/>
    </source>
</evidence>
<dbReference type="EC" id="5.2.1.8" evidence="2 5"/>
<sequence length="447" mass="48218">MRKKYIALSVPAVMLLSGCSTDGLGDVDSLSGVSLHMTDEGAPEVILQNPVEAEEESARILEEGDGEAIEEDALLHLSTAMADPETGEVQQEDFSEEAPSLLYLPLIEEQNEFIYESITDTGLDVGGEIAMYVPGAEGGGEPALIIVRVDDQRPDHAEGEVEEQSGELPSIINEVGEAPELEDFDPEAAEVPEEVQSEVLIQGEGEEVGPYDHLVMRYTGWRWSDGEVFDSAWPGVEPVPPEGEELPEGQEPPEVDEDQAVPPMDSPLPNLIPGWADALEGVQVGSRVVMVIPPEQAYGEATEEDAEGEGAQQEEGAQEGAAEEGAVEPQTAQGEEAPADGEEITEEDMQELEEALGDQMGGQQEHPLAGETLVFVVDVVDAVPATDEQIQQYEEQERQMEEAEQQADSENDSEEDQPAQGEGSQDEAVQEESGQEETDEQPQGQEN</sequence>
<accession>A0A917ANA6</accession>
<dbReference type="EMBL" id="BMIS01000002">
    <property type="protein sequence ID" value="GGE62653.1"/>
    <property type="molecule type" value="Genomic_DNA"/>
</dbReference>
<proteinExistence type="predicted"/>
<keyword evidence="9" id="KW-1185">Reference proteome</keyword>
<comment type="caution">
    <text evidence="8">The sequence shown here is derived from an EMBL/GenBank/DDBJ whole genome shotgun (WGS) entry which is preliminary data.</text>
</comment>
<organism evidence="8 9">
    <name type="scientific">Nesterenkonia cremea</name>
    <dbReference type="NCBI Taxonomy" id="1882340"/>
    <lineage>
        <taxon>Bacteria</taxon>
        <taxon>Bacillati</taxon>
        <taxon>Actinomycetota</taxon>
        <taxon>Actinomycetes</taxon>
        <taxon>Micrococcales</taxon>
        <taxon>Micrococcaceae</taxon>
        <taxon>Nesterenkonia</taxon>
    </lineage>
</organism>